<reference evidence="1 2" key="1">
    <citation type="submission" date="2023-12" db="EMBL/GenBank/DDBJ databases">
        <title>Novel species of the genus Arcicella isolated from rivers.</title>
        <authorList>
            <person name="Lu H."/>
        </authorList>
    </citation>
    <scope>NUCLEOTIDE SEQUENCE [LARGE SCALE GENOMIC DNA]</scope>
    <source>
        <strain evidence="1 2">KCTC 23307</strain>
    </source>
</reference>
<protein>
    <recommendedName>
        <fullName evidence="3">Apea-like HEPN domain-containing protein</fullName>
    </recommendedName>
</protein>
<comment type="caution">
    <text evidence="1">The sequence shown here is derived from an EMBL/GenBank/DDBJ whole genome shotgun (WGS) entry which is preliminary data.</text>
</comment>
<sequence>MVSKFIPNHSFTVSQRFFAEKLLELVHRKTLDSYRVRLHNPKSILSELAKVLSDFKRNKIKSFEITVAPVILEAIKIINQERGLCFDVISKPFLIKALSEAISTKKIEILLHSLNLLINSNQNYAEKLIDLIYSEITEIDTRELPINAQDFSGLNTLCDYFISELLQIGFAKNYLHQLFWKLFKENGEPTFDIGFRFINSLTKREEESYDVIFRFTTVSANPKLPQLDFIDKFLLNNVEKNKIKEYSADSGKYFLKDSPNRYYLKITCSGLDYISVIGKAKTQLNTILDYSHIGFPELSIHISNEILVIGTLSPEKSKIHRLEYRLDGNFKNSKTVYDSFTERLQSINQNPFIANETKNKLYSAFRNLRLGWDASEMEQKFLHYWIGMEYLFANADIGENTVKRMKDYFVKCDVVYYTRRNFYNFHQDIQRLDLSNSLPNYDDEGRYISDKHTFDYIEREHLRSKPLLAFRANRYGEKISKERNLKESIVSHKENLEYHLARIYRIRNEIIHEAAIHMEISTVTSNVRYYLVFILNLFLDYFSQNPIDIDGSGQITIDDCLLYYEIQYKLLEMNSFKFTNCMNVKGFTEVFM</sequence>
<proteinExistence type="predicted"/>
<evidence type="ECO:0000313" key="2">
    <source>
        <dbReference type="Proteomes" id="UP001302949"/>
    </source>
</evidence>
<accession>A0ABU5Q4J6</accession>
<evidence type="ECO:0008006" key="3">
    <source>
        <dbReference type="Google" id="ProtNLM"/>
    </source>
</evidence>
<gene>
    <name evidence="1" type="ORF">VB248_00215</name>
</gene>
<organism evidence="1 2">
    <name type="scientific">Arcicella rigui</name>
    <dbReference type="NCBI Taxonomy" id="797020"/>
    <lineage>
        <taxon>Bacteria</taxon>
        <taxon>Pseudomonadati</taxon>
        <taxon>Bacteroidota</taxon>
        <taxon>Cytophagia</taxon>
        <taxon>Cytophagales</taxon>
        <taxon>Flectobacillaceae</taxon>
        <taxon>Arcicella</taxon>
    </lineage>
</organism>
<dbReference type="RefSeq" id="WP_323294719.1">
    <property type="nucleotide sequence ID" value="NZ_JAYFUM010000001.1"/>
</dbReference>
<keyword evidence="2" id="KW-1185">Reference proteome</keyword>
<evidence type="ECO:0000313" key="1">
    <source>
        <dbReference type="EMBL" id="MEA5137532.1"/>
    </source>
</evidence>
<dbReference type="EMBL" id="JAYFUM010000001">
    <property type="protein sequence ID" value="MEA5137532.1"/>
    <property type="molecule type" value="Genomic_DNA"/>
</dbReference>
<name>A0ABU5Q4J6_9BACT</name>
<dbReference type="Proteomes" id="UP001302949">
    <property type="component" value="Unassembled WGS sequence"/>
</dbReference>